<feature type="region of interest" description="Disordered" evidence="4">
    <location>
        <begin position="281"/>
        <end position="309"/>
    </location>
</feature>
<evidence type="ECO:0000256" key="3">
    <source>
        <dbReference type="ARBA" id="ARBA00023163"/>
    </source>
</evidence>
<dbReference type="PROSITE" id="PS01124">
    <property type="entry name" value="HTH_ARAC_FAMILY_2"/>
    <property type="match status" value="1"/>
</dbReference>
<accession>A0ABW4Q0Y0</accession>
<protein>
    <submittedName>
        <fullName evidence="6">DUF6597 domain-containing transcriptional factor</fullName>
    </submittedName>
</protein>
<comment type="caution">
    <text evidence="6">The sequence shown here is derived from an EMBL/GenBank/DDBJ whole genome shotgun (WGS) entry which is preliminary data.</text>
</comment>
<dbReference type="Proteomes" id="UP001597280">
    <property type="component" value="Unassembled WGS sequence"/>
</dbReference>
<keyword evidence="2" id="KW-0238">DNA-binding</keyword>
<dbReference type="Pfam" id="PF20240">
    <property type="entry name" value="DUF6597"/>
    <property type="match status" value="1"/>
</dbReference>
<dbReference type="Pfam" id="PF12833">
    <property type="entry name" value="HTH_18"/>
    <property type="match status" value="1"/>
</dbReference>
<reference evidence="7" key="1">
    <citation type="journal article" date="2019" name="Int. J. Syst. Evol. Microbiol.">
        <title>The Global Catalogue of Microorganisms (GCM) 10K type strain sequencing project: providing services to taxonomists for standard genome sequencing and annotation.</title>
        <authorList>
            <consortium name="The Broad Institute Genomics Platform"/>
            <consortium name="The Broad Institute Genome Sequencing Center for Infectious Disease"/>
            <person name="Wu L."/>
            <person name="Ma J."/>
        </authorList>
    </citation>
    <scope>NUCLEOTIDE SEQUENCE [LARGE SCALE GENOMIC DNA]</scope>
    <source>
        <strain evidence="7">JCM 11650</strain>
    </source>
</reference>
<feature type="domain" description="HTH araC/xylS-type" evidence="5">
    <location>
        <begin position="177"/>
        <end position="278"/>
    </location>
</feature>
<dbReference type="PANTHER" id="PTHR46796">
    <property type="entry name" value="HTH-TYPE TRANSCRIPTIONAL ACTIVATOR RHAS-RELATED"/>
    <property type="match status" value="1"/>
</dbReference>
<keyword evidence="7" id="KW-1185">Reference proteome</keyword>
<feature type="compositionally biased region" description="Low complexity" evidence="4">
    <location>
        <begin position="297"/>
        <end position="309"/>
    </location>
</feature>
<evidence type="ECO:0000256" key="2">
    <source>
        <dbReference type="ARBA" id="ARBA00023125"/>
    </source>
</evidence>
<dbReference type="EMBL" id="JBHUFL010000003">
    <property type="protein sequence ID" value="MFD1836079.1"/>
    <property type="molecule type" value="Genomic_DNA"/>
</dbReference>
<dbReference type="RefSeq" id="WP_343905360.1">
    <property type="nucleotide sequence ID" value="NZ_BAAAIS010000003.1"/>
</dbReference>
<gene>
    <name evidence="6" type="ORF">ACFSDA_13485</name>
</gene>
<evidence type="ECO:0000256" key="4">
    <source>
        <dbReference type="SAM" id="MobiDB-lite"/>
    </source>
</evidence>
<evidence type="ECO:0000256" key="1">
    <source>
        <dbReference type="ARBA" id="ARBA00023015"/>
    </source>
</evidence>
<evidence type="ECO:0000259" key="5">
    <source>
        <dbReference type="PROSITE" id="PS01124"/>
    </source>
</evidence>
<dbReference type="Gene3D" id="1.10.10.60">
    <property type="entry name" value="Homeodomain-like"/>
    <property type="match status" value="1"/>
</dbReference>
<sequence>MTTAGDGTNATPEHMYGHVLHPEEFLARARYGSAPPSEELAPWVDRYWSVRWDLEEGTSYPVATLDDPCVHLTLERGDVLRRGADGGGTWITGPVTRGVFDVRLTGRGSVVGVRFRRGGTAAFRSEAVSTLRDRTVPAARWFTDPPFPDDLPEDVDAAAGALDAWLLALGPRDTPGLLTLRAVLDLLDDPAVISLAALQERTGMTARTLQRLLARHVGVGPKRMLVRARVMDALAAIDRGDPRPAATIAADLGWFDQSHFIRDVHAIKGLTPAAYAARRDAARGDAARRDTDRRDVAGSAPAARSSAGR</sequence>
<dbReference type="InterPro" id="IPR018060">
    <property type="entry name" value="HTH_AraC"/>
</dbReference>
<feature type="compositionally biased region" description="Basic and acidic residues" evidence="4">
    <location>
        <begin position="281"/>
        <end position="296"/>
    </location>
</feature>
<dbReference type="InterPro" id="IPR046532">
    <property type="entry name" value="DUF6597"/>
</dbReference>
<dbReference type="SMART" id="SM00342">
    <property type="entry name" value="HTH_ARAC"/>
    <property type="match status" value="1"/>
</dbReference>
<evidence type="ECO:0000313" key="7">
    <source>
        <dbReference type="Proteomes" id="UP001597280"/>
    </source>
</evidence>
<keyword evidence="1" id="KW-0805">Transcription regulation</keyword>
<evidence type="ECO:0000313" key="6">
    <source>
        <dbReference type="EMBL" id="MFD1836079.1"/>
    </source>
</evidence>
<keyword evidence="3" id="KW-0804">Transcription</keyword>
<dbReference type="InterPro" id="IPR050204">
    <property type="entry name" value="AraC_XylS_family_regulators"/>
</dbReference>
<organism evidence="6 7">
    <name type="scientific">Brachybacterium rhamnosum</name>
    <dbReference type="NCBI Taxonomy" id="173361"/>
    <lineage>
        <taxon>Bacteria</taxon>
        <taxon>Bacillati</taxon>
        <taxon>Actinomycetota</taxon>
        <taxon>Actinomycetes</taxon>
        <taxon>Micrococcales</taxon>
        <taxon>Dermabacteraceae</taxon>
        <taxon>Brachybacterium</taxon>
    </lineage>
</organism>
<name>A0ABW4Q0Y0_9MICO</name>
<proteinExistence type="predicted"/>